<keyword evidence="1" id="KW-0067">ATP-binding</keyword>
<comment type="caution">
    <text evidence="1">The sequence shown here is derived from an EMBL/GenBank/DDBJ whole genome shotgun (WGS) entry which is preliminary data.</text>
</comment>
<keyword evidence="1" id="KW-0378">Hydrolase</keyword>
<dbReference type="GO" id="GO:0016787">
    <property type="term" value="F:hydrolase activity"/>
    <property type="evidence" value="ECO:0007669"/>
    <property type="project" value="UniProtKB-KW"/>
</dbReference>
<dbReference type="EMBL" id="FUKM01000028">
    <property type="protein sequence ID" value="SJN12079.1"/>
    <property type="molecule type" value="Genomic_DNA"/>
</dbReference>
<keyword evidence="1" id="KW-0347">Helicase</keyword>
<accession>A0A1R4HX07</accession>
<proteinExistence type="predicted"/>
<dbReference type="Proteomes" id="UP000196331">
    <property type="component" value="Unassembled WGS sequence"/>
</dbReference>
<dbReference type="GO" id="GO:0004386">
    <property type="term" value="F:helicase activity"/>
    <property type="evidence" value="ECO:0007669"/>
    <property type="project" value="UniProtKB-KW"/>
</dbReference>
<keyword evidence="1" id="KW-0547">Nucleotide-binding</keyword>
<organism evidence="1 2">
    <name type="scientific">Halomonas citrativorans</name>
    <dbReference type="NCBI Taxonomy" id="2742612"/>
    <lineage>
        <taxon>Bacteria</taxon>
        <taxon>Pseudomonadati</taxon>
        <taxon>Pseudomonadota</taxon>
        <taxon>Gammaproteobacteria</taxon>
        <taxon>Oceanospirillales</taxon>
        <taxon>Halomonadaceae</taxon>
        <taxon>Halomonas</taxon>
    </lineage>
</organism>
<dbReference type="EC" id="3.6.1.-" evidence="1"/>
<sequence length="176" mass="19819">MGIMRPIANCRSVGAHIGSYRRVYQSILILLLKVADVINTKIYKAVYELAEKLMKAAEKEDREAFDSLYAELGAICIEHENTDKDHPEQWETLADFTEELDDALVMYEKALHKAEVANSKDHLSSIGFSMATLQVELGQEEAAIKHLKNAKISANKIEDKDLKAEIDELLEKLTAK</sequence>
<evidence type="ECO:0000313" key="1">
    <source>
        <dbReference type="EMBL" id="SJN12079.1"/>
    </source>
</evidence>
<gene>
    <name evidence="1" type="ORF">CZ787_07320</name>
</gene>
<dbReference type="InterPro" id="IPR011990">
    <property type="entry name" value="TPR-like_helical_dom_sf"/>
</dbReference>
<dbReference type="AlphaFoldDB" id="A0A1R4HX07"/>
<evidence type="ECO:0000313" key="2">
    <source>
        <dbReference type="Proteomes" id="UP000196331"/>
    </source>
</evidence>
<protein>
    <submittedName>
        <fullName evidence="1">Replicative DNA helicase</fullName>
        <ecNumber evidence="1">3.6.1.-</ecNumber>
    </submittedName>
</protein>
<dbReference type="Gene3D" id="1.25.40.10">
    <property type="entry name" value="Tetratricopeptide repeat domain"/>
    <property type="match status" value="1"/>
</dbReference>
<name>A0A1R4HX07_9GAMM</name>
<reference evidence="1 2" key="1">
    <citation type="submission" date="2017-02" db="EMBL/GenBank/DDBJ databases">
        <authorList>
            <person name="Dridi B."/>
        </authorList>
    </citation>
    <scope>NUCLEOTIDE SEQUENCE [LARGE SCALE GENOMIC DNA]</scope>
    <source>
        <strain evidence="1 2">JB380</strain>
    </source>
</reference>